<reference evidence="1 2" key="1">
    <citation type="submission" date="2021-06" db="EMBL/GenBank/DDBJ databases">
        <authorList>
            <person name="Palmer J.M."/>
        </authorList>
    </citation>
    <scope>NUCLEOTIDE SEQUENCE [LARGE SCALE GENOMIC DNA]</scope>
    <source>
        <strain evidence="1 2">XC_2019</strain>
        <tissue evidence="1">Muscle</tissue>
    </source>
</reference>
<evidence type="ECO:0000313" key="2">
    <source>
        <dbReference type="Proteomes" id="UP001434883"/>
    </source>
</evidence>
<proteinExistence type="predicted"/>
<organism evidence="1 2">
    <name type="scientific">Xenoophorus captivus</name>
    <dbReference type="NCBI Taxonomy" id="1517983"/>
    <lineage>
        <taxon>Eukaryota</taxon>
        <taxon>Metazoa</taxon>
        <taxon>Chordata</taxon>
        <taxon>Craniata</taxon>
        <taxon>Vertebrata</taxon>
        <taxon>Euteleostomi</taxon>
        <taxon>Actinopterygii</taxon>
        <taxon>Neopterygii</taxon>
        <taxon>Teleostei</taxon>
        <taxon>Neoteleostei</taxon>
        <taxon>Acanthomorphata</taxon>
        <taxon>Ovalentaria</taxon>
        <taxon>Atherinomorphae</taxon>
        <taxon>Cyprinodontiformes</taxon>
        <taxon>Goodeidae</taxon>
        <taxon>Xenoophorus</taxon>
    </lineage>
</organism>
<name>A0ABV0QF20_9TELE</name>
<keyword evidence="2" id="KW-1185">Reference proteome</keyword>
<evidence type="ECO:0000313" key="1">
    <source>
        <dbReference type="EMBL" id="MEQ2194138.1"/>
    </source>
</evidence>
<comment type="caution">
    <text evidence="1">The sequence shown here is derived from an EMBL/GenBank/DDBJ whole genome shotgun (WGS) entry which is preliminary data.</text>
</comment>
<dbReference type="Proteomes" id="UP001434883">
    <property type="component" value="Unassembled WGS sequence"/>
</dbReference>
<gene>
    <name evidence="1" type="ORF">XENOCAPTIV_024240</name>
</gene>
<accession>A0ABV0QF20</accession>
<protein>
    <submittedName>
        <fullName evidence="1">Uncharacterized protein</fullName>
    </submittedName>
</protein>
<sequence>MVKRFNFHFIKPQDMSPLFKLTRHFWSDGFILAERPFRSCCFTVNNDPLLPASASNFIRSFAFILGLTKFDPKHVHFWDTEHACFLNGMMAGHFPGVCLSR</sequence>
<dbReference type="EMBL" id="JAHRIN010008965">
    <property type="protein sequence ID" value="MEQ2194138.1"/>
    <property type="molecule type" value="Genomic_DNA"/>
</dbReference>